<protein>
    <recommendedName>
        <fullName evidence="1">Ferric siderophore reductase C-terminal domain-containing protein</fullName>
    </recommendedName>
</protein>
<reference evidence="2 3" key="1">
    <citation type="submission" date="2021-03" db="EMBL/GenBank/DDBJ databases">
        <title>Sequencing the genomes of 1000 actinobacteria strains.</title>
        <authorList>
            <person name="Klenk H.-P."/>
        </authorList>
    </citation>
    <scope>NUCLEOTIDE SEQUENCE [LARGE SCALE GENOMIC DNA]</scope>
    <source>
        <strain evidence="2 3">DSM 40843</strain>
    </source>
</reference>
<keyword evidence="3" id="KW-1185">Reference proteome</keyword>
<name>A0ABS4VIZ3_9ACTN</name>
<dbReference type="InterPro" id="IPR024726">
    <property type="entry name" value="FhuF_C"/>
</dbReference>
<dbReference type="EMBL" id="JAGINS010000002">
    <property type="protein sequence ID" value="MBP2363886.1"/>
    <property type="molecule type" value="Genomic_DNA"/>
</dbReference>
<gene>
    <name evidence="2" type="ORF">JOF59_006378</name>
</gene>
<evidence type="ECO:0000313" key="2">
    <source>
        <dbReference type="EMBL" id="MBP2363886.1"/>
    </source>
</evidence>
<sequence>MILAPAPASLRPAESSAALLASTYRRLAGHCPALEAEIAEPGAPAGQSWVDVAELALRPGLLDAFLDAEDTRIAERYDHRARPDVVASHLLHDCLWSMCLLLSGPWYLDRRVPLARPEDVRIGRCEDRYQVVPGTFACLPGDPAEGLPGVRVMPDEAALGDVLRKAVADLVRPLCAALGPRVRRGPRALWGMVEDDLVSGIWYVGRMLGEEERAVAAAGRLLPGPVSPYPAGAGFRHLTDIDGRQHPTRDRAGCCLYYTIRPTEACGTCPRTSDAERLRRIEAERAPSTG</sequence>
<feature type="domain" description="Ferric siderophore reductase C-terminal" evidence="1">
    <location>
        <begin position="251"/>
        <end position="271"/>
    </location>
</feature>
<proteinExistence type="predicted"/>
<accession>A0ABS4VIZ3</accession>
<evidence type="ECO:0000259" key="1">
    <source>
        <dbReference type="Pfam" id="PF11575"/>
    </source>
</evidence>
<dbReference type="Pfam" id="PF11575">
    <property type="entry name" value="FhuF_C"/>
    <property type="match status" value="1"/>
</dbReference>
<evidence type="ECO:0000313" key="3">
    <source>
        <dbReference type="Proteomes" id="UP001519311"/>
    </source>
</evidence>
<dbReference type="RefSeq" id="WP_209471645.1">
    <property type="nucleotide sequence ID" value="NZ_BMWJ01000007.1"/>
</dbReference>
<comment type="caution">
    <text evidence="2">The sequence shown here is derived from an EMBL/GenBank/DDBJ whole genome shotgun (WGS) entry which is preliminary data.</text>
</comment>
<organism evidence="2 3">
    <name type="scientific">Streptomyces clavifer</name>
    <dbReference type="NCBI Taxonomy" id="68188"/>
    <lineage>
        <taxon>Bacteria</taxon>
        <taxon>Bacillati</taxon>
        <taxon>Actinomycetota</taxon>
        <taxon>Actinomycetes</taxon>
        <taxon>Kitasatosporales</taxon>
        <taxon>Streptomycetaceae</taxon>
        <taxon>Streptomyces</taxon>
    </lineage>
</organism>
<dbReference type="Proteomes" id="UP001519311">
    <property type="component" value="Unassembled WGS sequence"/>
</dbReference>